<dbReference type="PANTHER" id="PTHR22904:SF523">
    <property type="entry name" value="STRESS-INDUCED-PHOSPHOPROTEIN 1"/>
    <property type="match status" value="1"/>
</dbReference>
<evidence type="ECO:0000259" key="3">
    <source>
        <dbReference type="PROSITE" id="PS50181"/>
    </source>
</evidence>
<reference evidence="4" key="2">
    <citation type="journal article" date="2023" name="IMA Fungus">
        <title>Comparative genomic study of the Penicillium genus elucidates a diverse pangenome and 15 lateral gene transfer events.</title>
        <authorList>
            <person name="Petersen C."/>
            <person name="Sorensen T."/>
            <person name="Nielsen M.R."/>
            <person name="Sondergaard T.E."/>
            <person name="Sorensen J.L."/>
            <person name="Fitzpatrick D.A."/>
            <person name="Frisvad J.C."/>
            <person name="Nielsen K.L."/>
        </authorList>
    </citation>
    <scope>NUCLEOTIDE SEQUENCE</scope>
    <source>
        <strain evidence="4">IBT 30728</strain>
    </source>
</reference>
<dbReference type="InterPro" id="IPR001810">
    <property type="entry name" value="F-box_dom"/>
</dbReference>
<dbReference type="EMBL" id="JAPWDQ010000009">
    <property type="protein sequence ID" value="KAJ5481064.1"/>
    <property type="molecule type" value="Genomic_DNA"/>
</dbReference>
<dbReference type="GO" id="GO:0051879">
    <property type="term" value="F:Hsp90 protein binding"/>
    <property type="evidence" value="ECO:0007669"/>
    <property type="project" value="TreeGrafter"/>
</dbReference>
<feature type="domain" description="F-box" evidence="3">
    <location>
        <begin position="130"/>
        <end position="177"/>
    </location>
</feature>
<sequence length="568" mass="65007">MRPQISPEQQRGQRLYQKGDFKAAIEAFGEALRQPNVDTIGILDNRSATYCKLLQYDLARRDAKQMIKTANNDERGYMRCAKVLILEGKPEKAQEIYAYGLRTMPSEHPKRGLLEQLHKKLENRLLGNRVDPFAVLPLEIAMFIINQFSFREMVGLLRVCKGWERLFCSMSHLWMDINLSGARQKVPWTAIRTYIRRSKAMLTAATIKHLSAPSTVKTLEFLGRCPQLEHLELWVAHDGRDFYQKFKGSKRLKSLVLSPELPIEHDYVGKLLQDLPNLERLTIWNVKTRHPYLERPIFVWPKLLPKLKSITLASQQDMLVREEHSRNFHVLSIPGLDENSEHVVYPNLEELRLDYNPLLHSAYRFPNATTRPMPPLRRLELRGMTMETNICATLPDTIEYLHIEGGASARYLATQLEPPGKRLPRLHTLRFEDTGFATQQTLSVFLQADLVSLRTLHINGCLQMTVRDLLDMAREFPELGDLTELSVINLPGLDDHAASSILSDFSKLKVLDMSCTEITGVTIRRIADTRLSDSTEVARLDRLITRNCEGISSDAITYGRGTGLQIMI</sequence>
<dbReference type="SUPFAM" id="SSF52047">
    <property type="entry name" value="RNI-like"/>
    <property type="match status" value="1"/>
</dbReference>
<keyword evidence="2" id="KW-0802">TPR repeat</keyword>
<dbReference type="GeneID" id="81626808"/>
<dbReference type="Gene3D" id="1.25.40.10">
    <property type="entry name" value="Tetratricopeptide repeat domain"/>
    <property type="match status" value="1"/>
</dbReference>
<gene>
    <name evidence="4" type="ORF">N7539_006958</name>
</gene>
<evidence type="ECO:0000256" key="2">
    <source>
        <dbReference type="ARBA" id="ARBA00022803"/>
    </source>
</evidence>
<protein>
    <recommendedName>
        <fullName evidence="3">F-box domain-containing protein</fullName>
    </recommendedName>
</protein>
<dbReference type="PANTHER" id="PTHR22904">
    <property type="entry name" value="TPR REPEAT CONTAINING PROTEIN"/>
    <property type="match status" value="1"/>
</dbReference>
<dbReference type="InterPro" id="IPR036047">
    <property type="entry name" value="F-box-like_dom_sf"/>
</dbReference>
<organism evidence="4 5">
    <name type="scientific">Penicillium diatomitis</name>
    <dbReference type="NCBI Taxonomy" id="2819901"/>
    <lineage>
        <taxon>Eukaryota</taxon>
        <taxon>Fungi</taxon>
        <taxon>Dikarya</taxon>
        <taxon>Ascomycota</taxon>
        <taxon>Pezizomycotina</taxon>
        <taxon>Eurotiomycetes</taxon>
        <taxon>Eurotiomycetidae</taxon>
        <taxon>Eurotiales</taxon>
        <taxon>Aspergillaceae</taxon>
        <taxon>Penicillium</taxon>
    </lineage>
</organism>
<keyword evidence="5" id="KW-1185">Reference proteome</keyword>
<dbReference type="InterPro" id="IPR011990">
    <property type="entry name" value="TPR-like_helical_dom_sf"/>
</dbReference>
<reference evidence="4" key="1">
    <citation type="submission" date="2022-12" db="EMBL/GenBank/DDBJ databases">
        <authorList>
            <person name="Petersen C."/>
        </authorList>
    </citation>
    <scope>NUCLEOTIDE SEQUENCE</scope>
    <source>
        <strain evidence="4">IBT 30728</strain>
    </source>
</reference>
<accession>A0A9W9X299</accession>
<dbReference type="Gene3D" id="3.80.10.10">
    <property type="entry name" value="Ribonuclease Inhibitor"/>
    <property type="match status" value="1"/>
</dbReference>
<dbReference type="Gene3D" id="1.20.1280.50">
    <property type="match status" value="1"/>
</dbReference>
<name>A0A9W9X299_9EURO</name>
<evidence type="ECO:0000313" key="4">
    <source>
        <dbReference type="EMBL" id="KAJ5481064.1"/>
    </source>
</evidence>
<evidence type="ECO:0000313" key="5">
    <source>
        <dbReference type="Proteomes" id="UP001148312"/>
    </source>
</evidence>
<dbReference type="SUPFAM" id="SSF48452">
    <property type="entry name" value="TPR-like"/>
    <property type="match status" value="1"/>
</dbReference>
<comment type="caution">
    <text evidence="4">The sequence shown here is derived from an EMBL/GenBank/DDBJ whole genome shotgun (WGS) entry which is preliminary data.</text>
</comment>
<keyword evidence="1" id="KW-0677">Repeat</keyword>
<proteinExistence type="predicted"/>
<dbReference type="Proteomes" id="UP001148312">
    <property type="component" value="Unassembled WGS sequence"/>
</dbReference>
<dbReference type="SUPFAM" id="SSF81383">
    <property type="entry name" value="F-box domain"/>
    <property type="match status" value="1"/>
</dbReference>
<dbReference type="PROSITE" id="PS50181">
    <property type="entry name" value="FBOX"/>
    <property type="match status" value="1"/>
</dbReference>
<evidence type="ECO:0000256" key="1">
    <source>
        <dbReference type="ARBA" id="ARBA00022737"/>
    </source>
</evidence>
<dbReference type="AlphaFoldDB" id="A0A9W9X299"/>
<dbReference type="InterPro" id="IPR032675">
    <property type="entry name" value="LRR_dom_sf"/>
</dbReference>
<dbReference type="RefSeq" id="XP_056788494.1">
    <property type="nucleotide sequence ID" value="XM_056936559.1"/>
</dbReference>
<dbReference type="Pfam" id="PF00646">
    <property type="entry name" value="F-box"/>
    <property type="match status" value="1"/>
</dbReference>